<protein>
    <recommendedName>
        <fullName evidence="5">Sugar ABC transporter ATP-binding protein</fullName>
    </recommendedName>
</protein>
<evidence type="ECO:0000313" key="3">
    <source>
        <dbReference type="EMBL" id="QCI59163.1"/>
    </source>
</evidence>
<keyword evidence="2" id="KW-0067">ATP-binding</keyword>
<dbReference type="KEGG" id="obj:EIO64_07965"/>
<dbReference type="SUPFAM" id="SSF52540">
    <property type="entry name" value="P-loop containing nucleoside triphosphate hydrolases"/>
    <property type="match status" value="2"/>
</dbReference>
<dbReference type="EMBL" id="CP034413">
    <property type="protein sequence ID" value="QCI59163.1"/>
    <property type="molecule type" value="Genomic_DNA"/>
</dbReference>
<dbReference type="PANTHER" id="PTHR43790:SF8">
    <property type="entry name" value="SUGAR ABC TRANSPORTER ATP-BINDING PROTEIN"/>
    <property type="match status" value="1"/>
</dbReference>
<organism evidence="3 4">
    <name type="scientific">Dysosmobacter welbionis</name>
    <dbReference type="NCBI Taxonomy" id="2093857"/>
    <lineage>
        <taxon>Bacteria</taxon>
        <taxon>Bacillati</taxon>
        <taxon>Bacillota</taxon>
        <taxon>Clostridia</taxon>
        <taxon>Eubacteriales</taxon>
        <taxon>Oscillospiraceae</taxon>
        <taxon>Dysosmobacter</taxon>
    </lineage>
</organism>
<evidence type="ECO:0000313" key="4">
    <source>
        <dbReference type="Proteomes" id="UP000298642"/>
    </source>
</evidence>
<dbReference type="PANTHER" id="PTHR43790">
    <property type="entry name" value="CARBOHYDRATE TRANSPORT ATP-BINDING PROTEIN MG119-RELATED"/>
    <property type="match status" value="1"/>
</dbReference>
<dbReference type="Proteomes" id="UP000298642">
    <property type="component" value="Chromosome"/>
</dbReference>
<reference evidence="4" key="1">
    <citation type="submission" date="2018-12" db="EMBL/GenBank/DDBJ databases">
        <title>Dusodibacter welbiota gen. nov., sp. nov., isolated from human faeces and emended description of the Oscillibacter genus.</title>
        <authorList>
            <person name="Le Roy T."/>
            <person name="Van der Smissen P."/>
            <person name="Delzenne N."/>
            <person name="Muccioli G."/>
            <person name="Collet J.F."/>
            <person name="Cani P.D."/>
        </authorList>
    </citation>
    <scope>NUCLEOTIDE SEQUENCE [LARGE SCALE GENOMIC DNA]</scope>
    <source>
        <strain evidence="4">J115</strain>
    </source>
</reference>
<dbReference type="InterPro" id="IPR027417">
    <property type="entry name" value="P-loop_NTPase"/>
</dbReference>
<evidence type="ECO:0008006" key="5">
    <source>
        <dbReference type="Google" id="ProtNLM"/>
    </source>
</evidence>
<name>A0A4D7ANJ9_9FIRM</name>
<keyword evidence="1" id="KW-0547">Nucleotide-binding</keyword>
<dbReference type="InterPro" id="IPR050107">
    <property type="entry name" value="ABC_carbohydrate_import_ATPase"/>
</dbReference>
<dbReference type="GeneID" id="89523009"/>
<sequence length="475" mass="56200">MREELIRVENGCFRREDEFYRFEISISRGECIGVYVDDHFTSGTAYLDLFKGGTHLERGRAFSCGRRVGPLELERWILQNARIVNWHRFHSQELTVRDFLLALDRPAGWPQRWGAVRRLHSPESQEIRQRMELRVPLESRLADLSLLDYYRLCVFRVWFWRGELLVLDRITEILRRRDVEKLMECVQLLLRQGTAVFLLDLDETFMYRYCDRIDVIRDRRTCYRLYPEEYGEQLYAVLGWKPRDRGAEHTECRWEDKQVLRLEGLTFPGMAPLTCQIHSGEIAYFRDENYTAAARLRECFLGGRNWLSGMLWLNGQAQTHEEMTKQIGTEIGIQTERPDRPGGVLFDNLTALDNLTTCLLPKAGYRLVRRRVAENILEEASRWFPREDLLRPLRTWSLPARLRFSYFKWYLLNPQLLVCFFPFSGQETAHHELIIDLLVACAERGMAVWVISSNIDAICEKTENQEFLQRLRTIN</sequence>
<evidence type="ECO:0000256" key="2">
    <source>
        <dbReference type="ARBA" id="ARBA00022840"/>
    </source>
</evidence>
<dbReference type="Gene3D" id="3.40.50.300">
    <property type="entry name" value="P-loop containing nucleotide triphosphate hydrolases"/>
    <property type="match status" value="1"/>
</dbReference>
<evidence type="ECO:0000256" key="1">
    <source>
        <dbReference type="ARBA" id="ARBA00022741"/>
    </source>
</evidence>
<gene>
    <name evidence="3" type="ORF">EIO64_07965</name>
</gene>
<dbReference type="GO" id="GO:0005524">
    <property type="term" value="F:ATP binding"/>
    <property type="evidence" value="ECO:0007669"/>
    <property type="project" value="UniProtKB-KW"/>
</dbReference>
<proteinExistence type="predicted"/>
<dbReference type="RefSeq" id="WP_025544383.1">
    <property type="nucleotide sequence ID" value="NZ_CP034413.3"/>
</dbReference>
<dbReference type="AlphaFoldDB" id="A0A4D7ANJ9"/>
<accession>A0A4D7ANJ9</accession>
<keyword evidence="4" id="KW-1185">Reference proteome</keyword>